<feature type="transmembrane region" description="Helical" evidence="2">
    <location>
        <begin position="70"/>
        <end position="88"/>
    </location>
</feature>
<feature type="region of interest" description="Disordered" evidence="1">
    <location>
        <begin position="412"/>
        <end position="445"/>
    </location>
</feature>
<feature type="region of interest" description="Disordered" evidence="1">
    <location>
        <begin position="1866"/>
        <end position="1900"/>
    </location>
</feature>
<comment type="caution">
    <text evidence="3">The sequence shown here is derived from an EMBL/GenBank/DDBJ whole genome shotgun (WGS) entry which is preliminary data.</text>
</comment>
<evidence type="ECO:0000256" key="1">
    <source>
        <dbReference type="SAM" id="MobiDB-lite"/>
    </source>
</evidence>
<feature type="compositionally biased region" description="Gly residues" evidence="1">
    <location>
        <begin position="1578"/>
        <end position="1589"/>
    </location>
</feature>
<feature type="compositionally biased region" description="Basic and acidic residues" evidence="1">
    <location>
        <begin position="629"/>
        <end position="639"/>
    </location>
</feature>
<evidence type="ECO:0000313" key="3">
    <source>
        <dbReference type="EMBL" id="KAG2483743.1"/>
    </source>
</evidence>
<feature type="compositionally biased region" description="Basic and acidic residues" evidence="1">
    <location>
        <begin position="1626"/>
        <end position="1643"/>
    </location>
</feature>
<feature type="transmembrane region" description="Helical" evidence="2">
    <location>
        <begin position="119"/>
        <end position="143"/>
    </location>
</feature>
<evidence type="ECO:0000256" key="2">
    <source>
        <dbReference type="SAM" id="Phobius"/>
    </source>
</evidence>
<feature type="transmembrane region" description="Helical" evidence="2">
    <location>
        <begin position="256"/>
        <end position="277"/>
    </location>
</feature>
<feature type="region of interest" description="Disordered" evidence="1">
    <location>
        <begin position="683"/>
        <end position="900"/>
    </location>
</feature>
<feature type="compositionally biased region" description="Pro residues" evidence="1">
    <location>
        <begin position="2083"/>
        <end position="2092"/>
    </location>
</feature>
<sequence length="2251" mass="218716">MAEVEAGGRTTAAAALQRLAAVAPTLAFLLASVVPSSSVNHFDACKGNLWWLLPTASAVLTSIGEESPTIAALMASALYTASLTAIGLGFARQTLISLGAAGSDVAAAAAAASSLMQALAWRVTVLALLHLGLALAAPGAAGWRRRGREERRRRLRELASQGRGWTGPFQVVAARTVDGALLVRHFLEASGCPAPLASLPAAATGGAAAAVQSTPGVVLQCLGALLLTSWGTTALAVDCIWVLWPWRVRPAYAEAVNGVATWLAALIRAALLVLLAAPTPAPAGAGSAHAASSAGGGQAAVTAAAVLLANLMANGLSPSAFGMQSAAAAVLSAALHWRLDSRSLPLAALALVYGSMWLAAAVFARSLARARRPVSVILVAPPSGPPSALASVASATSPTVFGTAGVTLHLSGEHSHSRGSTMSFRRQGSMGPSGGLGKLPLEDADDSVDVPAMPSRYYDVSDVMDIDAEAEAVAAATAAAIVAEDEGLQALFGPDASADTISHLPPSVIAQTLASAASIDSGARFPSVNGTATAAAIAAAAVAAAAGGSGMASPRRSGRGRGSAAGSLTSTLGGRAIAAAAAAAAAAGQLPGTRTAVLQVEAVSSPATSDPIPKISPARGSQRSSVDSMPRKSMSERSSFDLSGRQALAAASALDSPAARTPLLQSPVLTGGARVAAAATRLLTKPQPPLAAGSGGGRTPPHTPGPEEPSPLRPLGIYSSDPSSSPHGTAPPPAPSASAAAAARMQPPRGPAATGAPLGAQWGSPGFLRPTGPHEDIPLSAPGRLASPGAMAAAAPPHDASRLPTASMSPPGRSLRPPSSAARRLMPPSSPAMQQTPGDSSISPFPSYEGPPPVGNGPLYGGPPNGPATRFLSPPPALHGPNPLASGAAFGPNGPQVPDLWATAEKAHGGPSHAANQLYGSNAGAAGNQLYGSNAAAAANQLYGSNAAAAANQLYGSNAAAAANQLYGSNQGPAPSATAGGPSPGAAYPENSVLSSTIIDADMYDRLLSSASSPFLLNPANAALRGMTSNMASNMSTALLPPVLNTAGTNNGSATRLQAVNVYRRQSSSLSEASWAVQGGAVMGPVATPQASGAGGRTAPGVIAASGAAPLPPPPGPRGSHVPARSGGQFLRTESSTHAAVQETAPGSGPPSAPPHPPPSAGASGVSASGASGGGAHASGRGGGGGGGGGQSSRPSFEGPTSQRQVITLPDGRQVYQSETLAAAASSNGGPASPAPLSKQLSALSSASALAIAAAAATAAATAANSGGLSLHSPSSVRLSGMHTSRGTYGSLTRSDLDIGGTASNIAVSRNVSLAAVAAANTSNASATSAGGGGGWNPTSTTELDQLSPHSRSGPLGTDGGGGTGGGPGGRYGKNGATNPYVHALMSDSWRLLSSSQSQSQFHQGTASPSTAAGASESQTNSAVAAAAAAAAAAAIGSGAAGAWPQNTSRTAMTSMTSITSGRYTSVGSTSVIGTSAGTSAFDTAGSGLPGLQSVDGGVPSATAGGNGRVGRAYARASLDLARHMHDTGLIRIGEEDNLTNTNTNTNTNTTTYTGTNTDAEKSLSGVRALDGAALSGGPDGGSSGGGGNVRTLTSPPPAPPPPASTLASSSQYGKPSLSGWTAPGEKWERDRTMYGGDEDRVKPMVNSGEGGQSSLAGLVTAWTAGVVVTGGSSSATTAGPSTEGAHRHLRPIMEASYRGQGRAQRGLGPPPSRDGLAILPLTASVEGSSESTAGIGTFRGSANRLISGAGPESTPVSDLTLNAFNVASSSGALLQLPHGLSGVVMVGGSAAAGAGGGGGGGGNGPAGGGSGSAGIPGVVNSGGGSAGGVFPGRTLASGSQRSSSNPSLLSFADVTLGAMLPGHAAGTMTPGTGSHLTGHVSGSATFNPRAAPSAHSSGTGGMTGAAALGAAAAAAAAMAAAPGGHVSGAASSGNDGLPPQSSRRTVVAQTLAPMIRSGSFNGAHRIATVNGHDSNGQHNGGLNYNAFKQLMSSNGASSALRGGPAQPSGSNGVILTTAGGSSRRPSLPELLACTVAAAVSLAPNSGALTHAHGAGTGSAAGTSSGMAVGPVAPWFAAAAAASPPPPPPPHPHQNQPHGGLTSSTEASFVPPHSARTSTPGALSLPGSEGPRRSASTSWFGNLRKKSATGSGRRSAAGPPTPPLQPHDGPQHSGDSGGSGGNGGGGGGGSSQRLHRVDDTARLSGPMKGMMKGFRRRLRSSLMGLGANGGVQAGGGPAGPGAQTAVGGDGR</sequence>
<dbReference type="EMBL" id="JAEHOE010000167">
    <property type="protein sequence ID" value="KAG2483743.1"/>
    <property type="molecule type" value="Genomic_DNA"/>
</dbReference>
<feature type="compositionally biased region" description="Polar residues" evidence="1">
    <location>
        <begin position="831"/>
        <end position="844"/>
    </location>
</feature>
<dbReference type="OrthoDB" id="553405at2759"/>
<dbReference type="Proteomes" id="UP000612055">
    <property type="component" value="Unassembled WGS sequence"/>
</dbReference>
<feature type="region of interest" description="Disordered" evidence="1">
    <location>
        <begin position="2079"/>
        <end position="2210"/>
    </location>
</feature>
<gene>
    <name evidence="3" type="ORF">HYH03_017398</name>
</gene>
<feature type="compositionally biased region" description="Low complexity" evidence="1">
    <location>
        <begin position="736"/>
        <end position="753"/>
    </location>
</feature>
<feature type="transmembrane region" description="Helical" evidence="2">
    <location>
        <begin position="289"/>
        <end position="313"/>
    </location>
</feature>
<feature type="compositionally biased region" description="Gly residues" evidence="1">
    <location>
        <begin position="1357"/>
        <end position="1373"/>
    </location>
</feature>
<feature type="compositionally biased region" description="Polar residues" evidence="1">
    <location>
        <begin position="1930"/>
        <end position="1945"/>
    </location>
</feature>
<feature type="compositionally biased region" description="Polar residues" evidence="1">
    <location>
        <begin position="1870"/>
        <end position="1887"/>
    </location>
</feature>
<feature type="compositionally biased region" description="Gly residues" evidence="1">
    <location>
        <begin position="1171"/>
        <end position="1191"/>
    </location>
</feature>
<name>A0A835XJ39_9CHLO</name>
<keyword evidence="2" id="KW-1133">Transmembrane helix</keyword>
<feature type="transmembrane region" description="Helical" evidence="2">
    <location>
        <begin position="15"/>
        <end position="35"/>
    </location>
</feature>
<feature type="transmembrane region" description="Helical" evidence="2">
    <location>
        <begin position="95"/>
        <end position="113"/>
    </location>
</feature>
<feature type="transmembrane region" description="Helical" evidence="2">
    <location>
        <begin position="222"/>
        <end position="244"/>
    </location>
</feature>
<feature type="region of interest" description="Disordered" evidence="1">
    <location>
        <begin position="1924"/>
        <end position="1945"/>
    </location>
</feature>
<dbReference type="InterPro" id="IPR051144">
    <property type="entry name" value="Formin_homology_domain"/>
</dbReference>
<feature type="region of interest" description="Disordered" evidence="1">
    <location>
        <begin position="1396"/>
        <end position="1415"/>
    </location>
</feature>
<dbReference type="PANTHER" id="PTHR45733">
    <property type="entry name" value="FORMIN-J"/>
    <property type="match status" value="1"/>
</dbReference>
<keyword evidence="4" id="KW-1185">Reference proteome</keyword>
<feature type="compositionally biased region" description="Low complexity" evidence="1">
    <location>
        <begin position="2240"/>
        <end position="2251"/>
    </location>
</feature>
<dbReference type="PANTHER" id="PTHR45733:SF8">
    <property type="entry name" value="FORMIN-J"/>
    <property type="match status" value="1"/>
</dbReference>
<feature type="region of interest" description="Disordered" evidence="1">
    <location>
        <begin position="1536"/>
        <end position="1652"/>
    </location>
</feature>
<reference evidence="3" key="1">
    <citation type="journal article" date="2020" name="bioRxiv">
        <title>Comparative genomics of Chlamydomonas.</title>
        <authorList>
            <person name="Craig R.J."/>
            <person name="Hasan A.R."/>
            <person name="Ness R.W."/>
            <person name="Keightley P.D."/>
        </authorList>
    </citation>
    <scope>NUCLEOTIDE SEQUENCE</scope>
    <source>
        <strain evidence="3">CCAP 11/70</strain>
    </source>
</reference>
<accession>A0A835XJ39</accession>
<organism evidence="3 4">
    <name type="scientific">Edaphochlamys debaryana</name>
    <dbReference type="NCBI Taxonomy" id="47281"/>
    <lineage>
        <taxon>Eukaryota</taxon>
        <taxon>Viridiplantae</taxon>
        <taxon>Chlorophyta</taxon>
        <taxon>core chlorophytes</taxon>
        <taxon>Chlorophyceae</taxon>
        <taxon>CS clade</taxon>
        <taxon>Chlamydomonadales</taxon>
        <taxon>Chlamydomonadales incertae sedis</taxon>
        <taxon>Edaphochlamys</taxon>
    </lineage>
</organism>
<feature type="compositionally biased region" description="Polar residues" evidence="1">
    <location>
        <begin position="2093"/>
        <end position="2107"/>
    </location>
</feature>
<feature type="compositionally biased region" description="Pro residues" evidence="1">
    <location>
        <begin position="1595"/>
        <end position="1604"/>
    </location>
</feature>
<feature type="transmembrane region" description="Helical" evidence="2">
    <location>
        <begin position="344"/>
        <end position="364"/>
    </location>
</feature>
<feature type="region of interest" description="Disordered" evidence="1">
    <location>
        <begin position="2228"/>
        <end position="2251"/>
    </location>
</feature>
<feature type="compositionally biased region" description="Low complexity" evidence="1">
    <location>
        <begin position="786"/>
        <end position="798"/>
    </location>
</feature>
<feature type="compositionally biased region" description="Low complexity" evidence="1">
    <location>
        <begin position="1161"/>
        <end position="1170"/>
    </location>
</feature>
<feature type="compositionally biased region" description="Low complexity" evidence="1">
    <location>
        <begin position="1539"/>
        <end position="1558"/>
    </location>
</feature>
<keyword evidence="2" id="KW-0472">Membrane</keyword>
<feature type="region of interest" description="Disordered" evidence="1">
    <location>
        <begin position="604"/>
        <end position="641"/>
    </location>
</feature>
<feature type="compositionally biased region" description="Gly residues" evidence="1">
    <location>
        <begin position="2175"/>
        <end position="2190"/>
    </location>
</feature>
<feature type="compositionally biased region" description="Pro residues" evidence="1">
    <location>
        <begin position="1148"/>
        <end position="1160"/>
    </location>
</feature>
<protein>
    <submittedName>
        <fullName evidence="3">Uncharacterized protein</fullName>
    </submittedName>
</protein>
<feature type="compositionally biased region" description="Low complexity" evidence="1">
    <location>
        <begin position="809"/>
        <end position="825"/>
    </location>
</feature>
<feature type="transmembrane region" description="Helical" evidence="2">
    <location>
        <begin position="319"/>
        <end position="337"/>
    </location>
</feature>
<feature type="compositionally biased region" description="Gly residues" evidence="1">
    <location>
        <begin position="2228"/>
        <end position="2239"/>
    </location>
</feature>
<feature type="region of interest" description="Disordered" evidence="1">
    <location>
        <begin position="1088"/>
        <end position="1202"/>
    </location>
</feature>
<feature type="region of interest" description="Disordered" evidence="1">
    <location>
        <begin position="1324"/>
        <end position="1376"/>
    </location>
</feature>
<feature type="compositionally biased region" description="Pro residues" evidence="1">
    <location>
        <begin position="701"/>
        <end position="712"/>
    </location>
</feature>
<proteinExistence type="predicted"/>
<evidence type="ECO:0000313" key="4">
    <source>
        <dbReference type="Proteomes" id="UP000612055"/>
    </source>
</evidence>
<keyword evidence="2" id="KW-0812">Transmembrane</keyword>